<dbReference type="InterPro" id="IPR002225">
    <property type="entry name" value="3Beta_OHSteriod_DH/Estase"/>
</dbReference>
<dbReference type="Proteomes" id="UP000542342">
    <property type="component" value="Unassembled WGS sequence"/>
</dbReference>
<comment type="similarity">
    <text evidence="1">Belongs to the 3-beta-HSD family.</text>
</comment>
<keyword evidence="5" id="KW-1185">Reference proteome</keyword>
<dbReference type="SUPFAM" id="SSF51735">
    <property type="entry name" value="NAD(P)-binding Rossmann-fold domains"/>
    <property type="match status" value="1"/>
</dbReference>
<dbReference type="EMBL" id="JACEFB010000014">
    <property type="protein sequence ID" value="MBA2227409.1"/>
    <property type="molecule type" value="Genomic_DNA"/>
</dbReference>
<dbReference type="PANTHER" id="PTHR43245:SF51">
    <property type="entry name" value="SHORT CHAIN DEHYDROGENASE_REDUCTASE FAMILY 42E, MEMBER 2"/>
    <property type="match status" value="1"/>
</dbReference>
<dbReference type="InterPro" id="IPR036291">
    <property type="entry name" value="NAD(P)-bd_dom_sf"/>
</dbReference>
<sequence length="330" mass="36528">MKVLVTGGGGFLGGAIVRLLHQRGDTVRSLTRTHYPWLDELGVEQTLADLADAAAVARAVEGCELVIHTAAKAGIWGRYADFYATNVLGTKNILAACRQHGVPRLVYTSTPSVVYGGKDIIRGDESLPYPSRYSAYYPQTKAEAERLVLAANSPELATVALRPHLIFGPGDSHLIPRLLERARQGRLRRIGRRAVQVDVTYIDNAAYAHLDAADRLQPHAPCAGKAYFITNGQPVDLWDFINRILELAQLPPVTKTIPAWWARTLGTLCETAYWLLRLPGEPPMTRFVAEQLSTCHYFDISAAHRDLGYYPRLTLEEGLQRLAQHLRPAS</sequence>
<dbReference type="Pfam" id="PF01073">
    <property type="entry name" value="3Beta_HSD"/>
    <property type="match status" value="1"/>
</dbReference>
<dbReference type="GO" id="GO:0016616">
    <property type="term" value="F:oxidoreductase activity, acting on the CH-OH group of donors, NAD or NADP as acceptor"/>
    <property type="evidence" value="ECO:0007669"/>
    <property type="project" value="InterPro"/>
</dbReference>
<evidence type="ECO:0000256" key="2">
    <source>
        <dbReference type="ARBA" id="ARBA00023002"/>
    </source>
</evidence>
<feature type="domain" description="3-beta hydroxysteroid dehydrogenase/isomerase" evidence="3">
    <location>
        <begin position="4"/>
        <end position="246"/>
    </location>
</feature>
<dbReference type="PANTHER" id="PTHR43245">
    <property type="entry name" value="BIFUNCTIONAL POLYMYXIN RESISTANCE PROTEIN ARNA"/>
    <property type="match status" value="1"/>
</dbReference>
<protein>
    <submittedName>
        <fullName evidence="4">NAD-dependent epimerase/dehydratase family protein</fullName>
    </submittedName>
</protein>
<organism evidence="4 5">
    <name type="scientific">Thermogemmata fonticola</name>
    <dbReference type="NCBI Taxonomy" id="2755323"/>
    <lineage>
        <taxon>Bacteria</taxon>
        <taxon>Pseudomonadati</taxon>
        <taxon>Planctomycetota</taxon>
        <taxon>Planctomycetia</taxon>
        <taxon>Gemmatales</taxon>
        <taxon>Gemmataceae</taxon>
        <taxon>Thermogemmata</taxon>
    </lineage>
</organism>
<evidence type="ECO:0000313" key="5">
    <source>
        <dbReference type="Proteomes" id="UP000542342"/>
    </source>
</evidence>
<evidence type="ECO:0000259" key="3">
    <source>
        <dbReference type="Pfam" id="PF01073"/>
    </source>
</evidence>
<gene>
    <name evidence="4" type="ORF">H0921_14720</name>
</gene>
<dbReference type="AlphaFoldDB" id="A0A7V9ACU2"/>
<proteinExistence type="inferred from homology"/>
<evidence type="ECO:0000313" key="4">
    <source>
        <dbReference type="EMBL" id="MBA2227409.1"/>
    </source>
</evidence>
<dbReference type="GO" id="GO:0006694">
    <property type="term" value="P:steroid biosynthetic process"/>
    <property type="evidence" value="ECO:0007669"/>
    <property type="project" value="InterPro"/>
</dbReference>
<name>A0A7V9ACU2_9BACT</name>
<dbReference type="Gene3D" id="3.40.50.720">
    <property type="entry name" value="NAD(P)-binding Rossmann-like Domain"/>
    <property type="match status" value="1"/>
</dbReference>
<keyword evidence="2" id="KW-0560">Oxidoreductase</keyword>
<reference evidence="4 5" key="1">
    <citation type="submission" date="2020-07" db="EMBL/GenBank/DDBJ databases">
        <title>Thermogemmata thermophila gen. nov., sp. nov., a novel moderate thermophilic planctomycete from a Kamchatka hot spring.</title>
        <authorList>
            <person name="Elcheninov A.G."/>
            <person name="Podosokorskaya O.A."/>
            <person name="Kovaleva O.L."/>
            <person name="Novikov A."/>
            <person name="Bonch-Osmolovskaya E.A."/>
            <person name="Toshchakov S.V."/>
            <person name="Kublanov I.V."/>
        </authorList>
    </citation>
    <scope>NUCLEOTIDE SEQUENCE [LARGE SCALE GENOMIC DNA]</scope>
    <source>
        <strain evidence="4 5">2918</strain>
    </source>
</reference>
<comment type="caution">
    <text evidence="4">The sequence shown here is derived from an EMBL/GenBank/DDBJ whole genome shotgun (WGS) entry which is preliminary data.</text>
</comment>
<dbReference type="RefSeq" id="WP_194539275.1">
    <property type="nucleotide sequence ID" value="NZ_JACEFB010000014.1"/>
</dbReference>
<accession>A0A7V9ACU2</accession>
<dbReference type="InterPro" id="IPR050177">
    <property type="entry name" value="Lipid_A_modif_metabolic_enz"/>
</dbReference>
<evidence type="ECO:0000256" key="1">
    <source>
        <dbReference type="ARBA" id="ARBA00009219"/>
    </source>
</evidence>